<keyword evidence="3" id="KW-1185">Reference proteome</keyword>
<evidence type="ECO:0000313" key="2">
    <source>
        <dbReference type="EMBL" id="KIK60099.1"/>
    </source>
</evidence>
<dbReference type="PANTHER" id="PTHR35408">
    <property type="entry name" value="CHROMOSOME 15, WHOLE GENOME SHOTGUN SEQUENCE"/>
    <property type="match status" value="1"/>
</dbReference>
<accession>A0A0D0CC72</accession>
<dbReference type="HOGENOM" id="CLU_1366383_0_0_1"/>
<gene>
    <name evidence="2" type="ORF">GYMLUDRAFT_612202</name>
</gene>
<proteinExistence type="predicted"/>
<evidence type="ECO:0000259" key="1">
    <source>
        <dbReference type="Pfam" id="PF13632"/>
    </source>
</evidence>
<dbReference type="OrthoDB" id="38531at2759"/>
<evidence type="ECO:0000313" key="3">
    <source>
        <dbReference type="Proteomes" id="UP000053593"/>
    </source>
</evidence>
<protein>
    <recommendedName>
        <fullName evidence="1">Glycosyltransferase 2-like domain-containing protein</fullName>
    </recommendedName>
</protein>
<sequence>MVAPHYFENGFHLIKRFNKCIFCGRANGAVAQFAGHNAFLRWKAVQDASVPSSMKPMERASFASRPTSRMSLTPEEGVSLTVVDEISRWQECAYGCDEIIFNLIIKWWRHGPVGKQLREFMQYAAPVHYKTGMSAMSAYMLSYCSCFFLNILRDSYIFRVGHMPPQPSERHSTRAQCLSLTVTTCTRLNSCLCCRVPCFG</sequence>
<organism evidence="2 3">
    <name type="scientific">Collybiopsis luxurians FD-317 M1</name>
    <dbReference type="NCBI Taxonomy" id="944289"/>
    <lineage>
        <taxon>Eukaryota</taxon>
        <taxon>Fungi</taxon>
        <taxon>Dikarya</taxon>
        <taxon>Basidiomycota</taxon>
        <taxon>Agaricomycotina</taxon>
        <taxon>Agaricomycetes</taxon>
        <taxon>Agaricomycetidae</taxon>
        <taxon>Agaricales</taxon>
        <taxon>Marasmiineae</taxon>
        <taxon>Omphalotaceae</taxon>
        <taxon>Collybiopsis</taxon>
        <taxon>Collybiopsis luxurians</taxon>
    </lineage>
</organism>
<dbReference type="PANTHER" id="PTHR35408:SF3">
    <property type="entry name" value="GLYCOSYLTRANSFERASE 2-LIKE DOMAIN-CONTAINING PROTEIN"/>
    <property type="match status" value="1"/>
</dbReference>
<feature type="domain" description="Glycosyltransferase 2-like" evidence="1">
    <location>
        <begin position="12"/>
        <end position="148"/>
    </location>
</feature>
<dbReference type="Proteomes" id="UP000053593">
    <property type="component" value="Unassembled WGS sequence"/>
</dbReference>
<dbReference type="EMBL" id="KN834776">
    <property type="protein sequence ID" value="KIK60099.1"/>
    <property type="molecule type" value="Genomic_DNA"/>
</dbReference>
<reference evidence="2 3" key="1">
    <citation type="submission" date="2014-04" db="EMBL/GenBank/DDBJ databases">
        <title>Evolutionary Origins and Diversification of the Mycorrhizal Mutualists.</title>
        <authorList>
            <consortium name="DOE Joint Genome Institute"/>
            <consortium name="Mycorrhizal Genomics Consortium"/>
            <person name="Kohler A."/>
            <person name="Kuo A."/>
            <person name="Nagy L.G."/>
            <person name="Floudas D."/>
            <person name="Copeland A."/>
            <person name="Barry K.W."/>
            <person name="Cichocki N."/>
            <person name="Veneault-Fourrey C."/>
            <person name="LaButti K."/>
            <person name="Lindquist E.A."/>
            <person name="Lipzen A."/>
            <person name="Lundell T."/>
            <person name="Morin E."/>
            <person name="Murat C."/>
            <person name="Riley R."/>
            <person name="Ohm R."/>
            <person name="Sun H."/>
            <person name="Tunlid A."/>
            <person name="Henrissat B."/>
            <person name="Grigoriev I.V."/>
            <person name="Hibbett D.S."/>
            <person name="Martin F."/>
        </authorList>
    </citation>
    <scope>NUCLEOTIDE SEQUENCE [LARGE SCALE GENOMIC DNA]</scope>
    <source>
        <strain evidence="2 3">FD-317 M1</strain>
    </source>
</reference>
<dbReference type="AlphaFoldDB" id="A0A0D0CC72"/>
<name>A0A0D0CC72_9AGAR</name>
<dbReference type="Pfam" id="PF13632">
    <property type="entry name" value="Glyco_trans_2_3"/>
    <property type="match status" value="1"/>
</dbReference>
<dbReference type="InterPro" id="IPR001173">
    <property type="entry name" value="Glyco_trans_2-like"/>
</dbReference>